<name>A0AAV5SN10_9BILA</name>
<organism evidence="4 5">
    <name type="scientific">Pristionchus entomophagus</name>
    <dbReference type="NCBI Taxonomy" id="358040"/>
    <lineage>
        <taxon>Eukaryota</taxon>
        <taxon>Metazoa</taxon>
        <taxon>Ecdysozoa</taxon>
        <taxon>Nematoda</taxon>
        <taxon>Chromadorea</taxon>
        <taxon>Rhabditida</taxon>
        <taxon>Rhabditina</taxon>
        <taxon>Diplogasteromorpha</taxon>
        <taxon>Diplogasteroidea</taxon>
        <taxon>Neodiplogasteridae</taxon>
        <taxon>Pristionchus</taxon>
    </lineage>
</organism>
<dbReference type="GO" id="GO:0007165">
    <property type="term" value="P:signal transduction"/>
    <property type="evidence" value="ECO:0007669"/>
    <property type="project" value="TreeGrafter"/>
</dbReference>
<gene>
    <name evidence="4" type="ORF">PENTCL1PPCAC_6555</name>
</gene>
<dbReference type="Gene3D" id="3.20.20.80">
    <property type="entry name" value="Glycosidases"/>
    <property type="match status" value="1"/>
</dbReference>
<comment type="caution">
    <text evidence="4">The sequence shown here is derived from an EMBL/GenBank/DDBJ whole genome shotgun (WGS) entry which is preliminary data.</text>
</comment>
<dbReference type="GO" id="GO:0045087">
    <property type="term" value="P:innate immune response"/>
    <property type="evidence" value="ECO:0007669"/>
    <property type="project" value="TreeGrafter"/>
</dbReference>
<dbReference type="GO" id="GO:0003796">
    <property type="term" value="F:lysozyme activity"/>
    <property type="evidence" value="ECO:0007669"/>
    <property type="project" value="InterPro"/>
</dbReference>
<dbReference type="GO" id="GO:0016998">
    <property type="term" value="P:cell wall macromolecule catabolic process"/>
    <property type="evidence" value="ECO:0007669"/>
    <property type="project" value="InterPro"/>
</dbReference>
<dbReference type="InterPro" id="IPR051595">
    <property type="entry name" value="GH25_Enzymes"/>
</dbReference>
<feature type="signal peptide" evidence="3">
    <location>
        <begin position="1"/>
        <end position="21"/>
    </location>
</feature>
<dbReference type="InterPro" id="IPR002053">
    <property type="entry name" value="Glyco_hydro_25"/>
</dbReference>
<dbReference type="PANTHER" id="PTHR23208">
    <property type="entry name" value="LYSOZYME PROTEIN"/>
    <property type="match status" value="1"/>
</dbReference>
<dbReference type="GO" id="GO:0009253">
    <property type="term" value="P:peptidoglycan catabolic process"/>
    <property type="evidence" value="ECO:0007669"/>
    <property type="project" value="InterPro"/>
</dbReference>
<protein>
    <recommendedName>
        <fullName evidence="6">Lysozyme</fullName>
    </recommendedName>
</protein>
<dbReference type="EMBL" id="BTSX01000002">
    <property type="protein sequence ID" value="GMS84380.1"/>
    <property type="molecule type" value="Genomic_DNA"/>
</dbReference>
<dbReference type="AlphaFoldDB" id="A0AAV5SN10"/>
<dbReference type="PANTHER" id="PTHR23208:SF36">
    <property type="entry name" value="LYSOZYME-RELATED"/>
    <property type="match status" value="1"/>
</dbReference>
<proteinExistence type="inferred from homology"/>
<dbReference type="InterPro" id="IPR017853">
    <property type="entry name" value="GH"/>
</dbReference>
<feature type="chain" id="PRO_5043831643" description="Lysozyme" evidence="3">
    <location>
        <begin position="22"/>
        <end position="257"/>
    </location>
</feature>
<evidence type="ECO:0000313" key="5">
    <source>
        <dbReference type="Proteomes" id="UP001432027"/>
    </source>
</evidence>
<sequence length="257" mass="28226">RPTMILSLLLSTTSLLYTASAQQYAYAVDINQQGASSNFNCLRQNSYSTVFVRAYKPDGTGTVDFNAVPNINMAFQAGLGIEVFMTPNPTSSKQAYAQVDEVVSALVNGGISVRSLWIQVTSPINWNKNQVTNVNFINSAIQRIRARGIRPGVYTNNYDWQQITNQAGNLGTDVMLWYWNINSSGVGGETAPNFSDFRAFGNWNSAAVKQFGQNENICGFTANRDVYPLSSVTLKEKLLNTANSDKDKLIYVGSIGL</sequence>
<evidence type="ECO:0000256" key="3">
    <source>
        <dbReference type="SAM" id="SignalP"/>
    </source>
</evidence>
<evidence type="ECO:0000256" key="1">
    <source>
        <dbReference type="ARBA" id="ARBA00010646"/>
    </source>
</evidence>
<evidence type="ECO:0008006" key="6">
    <source>
        <dbReference type="Google" id="ProtNLM"/>
    </source>
</evidence>
<keyword evidence="5" id="KW-1185">Reference proteome</keyword>
<dbReference type="SUPFAM" id="SSF51445">
    <property type="entry name" value="(Trans)glycosidases"/>
    <property type="match status" value="1"/>
</dbReference>
<comment type="similarity">
    <text evidence="1">Belongs to the glycosyl hydrolase 25 family.</text>
</comment>
<feature type="non-terminal residue" evidence="4">
    <location>
        <position position="1"/>
    </location>
</feature>
<evidence type="ECO:0000256" key="2">
    <source>
        <dbReference type="ARBA" id="ARBA00022729"/>
    </source>
</evidence>
<dbReference type="Proteomes" id="UP001432027">
    <property type="component" value="Unassembled WGS sequence"/>
</dbReference>
<accession>A0AAV5SN10</accession>
<evidence type="ECO:0000313" key="4">
    <source>
        <dbReference type="EMBL" id="GMS84380.1"/>
    </source>
</evidence>
<keyword evidence="2 3" id="KW-0732">Signal</keyword>
<dbReference type="CDD" id="cd06416">
    <property type="entry name" value="GH25_Lys1-like"/>
    <property type="match status" value="1"/>
</dbReference>
<dbReference type="PROSITE" id="PS51904">
    <property type="entry name" value="GLYCOSYL_HYDROL_F25_2"/>
    <property type="match status" value="1"/>
</dbReference>
<reference evidence="4" key="1">
    <citation type="submission" date="2023-10" db="EMBL/GenBank/DDBJ databases">
        <title>Genome assembly of Pristionchus species.</title>
        <authorList>
            <person name="Yoshida K."/>
            <person name="Sommer R.J."/>
        </authorList>
    </citation>
    <scope>NUCLEOTIDE SEQUENCE</scope>
    <source>
        <strain evidence="4">RS0144</strain>
    </source>
</reference>